<proteinExistence type="predicted"/>
<evidence type="ECO:0000313" key="3">
    <source>
        <dbReference type="EMBL" id="NGP77014.1"/>
    </source>
</evidence>
<evidence type="ECO:0000256" key="2">
    <source>
        <dbReference type="SAM" id="SignalP"/>
    </source>
</evidence>
<keyword evidence="2" id="KW-0732">Signal</keyword>
<dbReference type="Proteomes" id="UP000473278">
    <property type="component" value="Unassembled WGS sequence"/>
</dbReference>
<name>A0A6M1T0J3_9BACT</name>
<reference evidence="3 4" key="1">
    <citation type="submission" date="2020-02" db="EMBL/GenBank/DDBJ databases">
        <title>Balneolaceae bacterium YR4-1, complete genome.</title>
        <authorList>
            <person name="Li Y."/>
            <person name="Wu S."/>
        </authorList>
    </citation>
    <scope>NUCLEOTIDE SEQUENCE [LARGE SCALE GENOMIC DNA]</scope>
    <source>
        <strain evidence="3 4">YR4-1</strain>
    </source>
</reference>
<feature type="region of interest" description="Disordered" evidence="1">
    <location>
        <begin position="563"/>
        <end position="593"/>
    </location>
</feature>
<dbReference type="AlphaFoldDB" id="A0A6M1T0J3"/>
<dbReference type="PROSITE" id="PS51257">
    <property type="entry name" value="PROKAR_LIPOPROTEIN"/>
    <property type="match status" value="1"/>
</dbReference>
<protein>
    <recommendedName>
        <fullName evidence="5">RagB/SusD family nutrient uptake outer membrane protein</fullName>
    </recommendedName>
</protein>
<feature type="chain" id="PRO_5027078826" description="RagB/SusD family nutrient uptake outer membrane protein" evidence="2">
    <location>
        <begin position="24"/>
        <end position="593"/>
    </location>
</feature>
<organism evidence="3 4">
    <name type="scientific">Halalkalibaculum roseum</name>
    <dbReference type="NCBI Taxonomy" id="2709311"/>
    <lineage>
        <taxon>Bacteria</taxon>
        <taxon>Pseudomonadati</taxon>
        <taxon>Balneolota</taxon>
        <taxon>Balneolia</taxon>
        <taxon>Balneolales</taxon>
        <taxon>Balneolaceae</taxon>
        <taxon>Halalkalibaculum</taxon>
    </lineage>
</organism>
<dbReference type="SUPFAM" id="SSF48452">
    <property type="entry name" value="TPR-like"/>
    <property type="match status" value="1"/>
</dbReference>
<sequence length="593" mass="64038">MKTFNFKSLVLLLVAGSVTFVSCADLSVQNVNEPTREVVEGNAENQTKLLAGGFYDLTTAIVSNSGVNINMLADQNTSTNNFNAYWDYTDEPRRRLNPTPSSNNPDVFTDFFGGFNSSVATANIFINNIVNEGQTVTNPAGDDVTDDILAQAYFLRGLAYGYLGLMYDQAYLIDENFVVGEDEPSFVPYADLIAGAKADLDQAISLAAGSSTFTFNSMPNPVDSWDADEFIDIANSFAARILAGQARTAAERDQLDWATIRGYAEKGLGGPDARSSLGVFKNQNIGSSGEFANYLADWSNFVVAGGFSGAGQGHGYNPTDVKVIHMMDPNYPVEYPESEASGSSASLAASDTQDPRIDYFQYTTNPGFLNPARNARLYSNYFSARNFAENDWWPAENSVIFFTDTENLLLLAEAQLLTDSPVLAAQTINSTPSGDGETTLGFTFPAERLGYIEDATLSGGYTMDGTESVAEFQWALLREYSVEIHLLGGTSPQWFLMRRHDMLQVGTATMLPVPGSELEIRGLDGYTFGGPDFAGDVGTSDGANSWKNLAQAAGLAKSVAKTSDVSYSPLQPDNGRSDIDNTRTARNKGAGDH</sequence>
<feature type="signal peptide" evidence="2">
    <location>
        <begin position="1"/>
        <end position="23"/>
    </location>
</feature>
<feature type="compositionally biased region" description="Basic and acidic residues" evidence="1">
    <location>
        <begin position="575"/>
        <end position="593"/>
    </location>
</feature>
<accession>A0A6M1T0J3</accession>
<dbReference type="InterPro" id="IPR011990">
    <property type="entry name" value="TPR-like_helical_dom_sf"/>
</dbReference>
<dbReference type="EMBL" id="JAALLT010000003">
    <property type="protein sequence ID" value="NGP77014.1"/>
    <property type="molecule type" value="Genomic_DNA"/>
</dbReference>
<evidence type="ECO:0008006" key="5">
    <source>
        <dbReference type="Google" id="ProtNLM"/>
    </source>
</evidence>
<dbReference type="RefSeq" id="WP_165141970.1">
    <property type="nucleotide sequence ID" value="NZ_JAALLT010000003.1"/>
</dbReference>
<evidence type="ECO:0000256" key="1">
    <source>
        <dbReference type="SAM" id="MobiDB-lite"/>
    </source>
</evidence>
<dbReference type="Gene3D" id="1.25.40.390">
    <property type="match status" value="1"/>
</dbReference>
<gene>
    <name evidence="3" type="ORF">G3570_10245</name>
</gene>
<keyword evidence="4" id="KW-1185">Reference proteome</keyword>
<evidence type="ECO:0000313" key="4">
    <source>
        <dbReference type="Proteomes" id="UP000473278"/>
    </source>
</evidence>
<comment type="caution">
    <text evidence="3">The sequence shown here is derived from an EMBL/GenBank/DDBJ whole genome shotgun (WGS) entry which is preliminary data.</text>
</comment>